<comment type="similarity">
    <text evidence="1">Belongs to the protein kinase superfamily. ADCK protein kinase family.</text>
</comment>
<dbReference type="RefSeq" id="WP_376753940.1">
    <property type="nucleotide sequence ID" value="NZ_CP124550.1"/>
</dbReference>
<dbReference type="InterPro" id="IPR000719">
    <property type="entry name" value="Prot_kinase_dom"/>
</dbReference>
<dbReference type="PANTHER" id="PTHR10566:SF113">
    <property type="entry name" value="PROTEIN ACTIVITY OF BC1 COMPLEX KINASE 7, CHLOROPLASTIC"/>
    <property type="match status" value="1"/>
</dbReference>
<dbReference type="CDD" id="cd05121">
    <property type="entry name" value="ABC1_ADCK3-like"/>
    <property type="match status" value="1"/>
</dbReference>
<evidence type="ECO:0000259" key="2">
    <source>
        <dbReference type="PROSITE" id="PS50011"/>
    </source>
</evidence>
<proteinExistence type="inferred from homology"/>
<dbReference type="PROSITE" id="PS50011">
    <property type="entry name" value="PROTEIN_KINASE_DOM"/>
    <property type="match status" value="1"/>
</dbReference>
<dbReference type="Proteomes" id="UP001177295">
    <property type="component" value="Chromosome"/>
</dbReference>
<dbReference type="Gene3D" id="3.30.200.20">
    <property type="entry name" value="Phosphorylase Kinase, domain 1"/>
    <property type="match status" value="1"/>
</dbReference>
<gene>
    <name evidence="3" type="primary">ubiB</name>
    <name evidence="3" type="ORF">SEML1_0816</name>
</gene>
<keyword evidence="3" id="KW-0418">Kinase</keyword>
<keyword evidence="3" id="KW-0808">Transferase</keyword>
<dbReference type="Pfam" id="PF03109">
    <property type="entry name" value="ABC1"/>
    <property type="match status" value="1"/>
</dbReference>
<dbReference type="GO" id="GO:0016301">
    <property type="term" value="F:kinase activity"/>
    <property type="evidence" value="ECO:0007669"/>
    <property type="project" value="UniProtKB-KW"/>
</dbReference>
<dbReference type="SUPFAM" id="SSF56112">
    <property type="entry name" value="Protein kinase-like (PK-like)"/>
    <property type="match status" value="1"/>
</dbReference>
<feature type="domain" description="Protein kinase" evidence="2">
    <location>
        <begin position="92"/>
        <end position="422"/>
    </location>
</feature>
<reference evidence="3 4" key="1">
    <citation type="journal article" date="2023" name="Cell">
        <title>Genetic manipulation of Patescibacteria provides mechanistic insights into microbial dark matter and the epibiotic lifestyle.</title>
        <authorList>
            <person name="Wang Y."/>
            <person name="Gallagher L.A."/>
            <person name="Andrade P.A."/>
            <person name="Liu A."/>
            <person name="Humphreys I.R."/>
            <person name="Turkarslan S."/>
            <person name="Cutler K.J."/>
            <person name="Arrieta-Ortiz M.L."/>
            <person name="Li Y."/>
            <person name="Radey M.C."/>
            <person name="McLean J.S."/>
            <person name="Cong Q."/>
            <person name="Baker D."/>
            <person name="Baliga N.S."/>
            <person name="Peterson S.B."/>
            <person name="Mougous J.D."/>
        </authorList>
    </citation>
    <scope>NUCLEOTIDE SEQUENCE [LARGE SCALE GENOMIC DNA]</scope>
    <source>
        <strain evidence="3 4">ML1</strain>
    </source>
</reference>
<sequence>MRLLFVVRALFRVWRAWRSDQVWLKVLSDECQNLGGVYVKFLQHLASTELMAQVYAASGYRLDAFDDVAVEPIDVAEVLRQELGVKASQIVVEEDQPFATGSFAQVYHCRVADRPGSRYIIKILRPSVVRYLNFDFVALRFCCWAGQFMLKNDIFPLVEIADEFIKTTKRETDYQRELITAQAIREYFAKRTDNVVVPETLADYSTRLILVQDYIEGLPLTEVVEQAQAGNDTYQFVKDQLGSDMQQQLVTVGSEFLIAILQADIIMADPHPGNIYLLRDNKVALIDFGLAVAAPRHRASFYHMIVQYRALYEDRADMGLLALAMLAFYDHTLYQALDVIAKDRSLTRTIYEYANTLLQSTTSTFAANRQITQLFLNEINAGNRFAVRLDSVDIMLQRGLYHYLAAARLACGDEYRRTHYWRIVHDALELAEVHANIYGISEAVRSSPMSIELAQEIVMDWMSKVAERDRAAYAMLLQKGELS</sequence>
<protein>
    <submittedName>
        <fullName evidence="3">Protein kinase UbiB</fullName>
        <ecNumber evidence="3">2.7.-.-</ecNumber>
    </submittedName>
</protein>
<dbReference type="InterPro" id="IPR011009">
    <property type="entry name" value="Kinase-like_dom_sf"/>
</dbReference>
<evidence type="ECO:0000256" key="1">
    <source>
        <dbReference type="ARBA" id="ARBA00009670"/>
    </source>
</evidence>
<dbReference type="PANTHER" id="PTHR10566">
    <property type="entry name" value="CHAPERONE-ACTIVITY OF BC1 COMPLEX CABC1 -RELATED"/>
    <property type="match status" value="1"/>
</dbReference>
<evidence type="ECO:0000313" key="3">
    <source>
        <dbReference type="EMBL" id="WIO46413.1"/>
    </source>
</evidence>
<organism evidence="3 4">
    <name type="scientific">Candidatus Southlakia epibionticum</name>
    <dbReference type="NCBI Taxonomy" id="3043284"/>
    <lineage>
        <taxon>Bacteria</taxon>
        <taxon>Candidatus Saccharimonadota</taxon>
        <taxon>Candidatus Saccharimonadia</taxon>
        <taxon>Candidatus Saccharimonadales</taxon>
        <taxon>Candidatus Saccharimonadaceae</taxon>
        <taxon>Candidatus Southlakia</taxon>
    </lineage>
</organism>
<dbReference type="EMBL" id="CP124550">
    <property type="protein sequence ID" value="WIO46413.1"/>
    <property type="molecule type" value="Genomic_DNA"/>
</dbReference>
<dbReference type="Gene3D" id="1.10.510.10">
    <property type="entry name" value="Transferase(Phosphotransferase) domain 1"/>
    <property type="match status" value="1"/>
</dbReference>
<name>A0ABY8X199_9BACT</name>
<evidence type="ECO:0000313" key="4">
    <source>
        <dbReference type="Proteomes" id="UP001177295"/>
    </source>
</evidence>
<accession>A0ABY8X199</accession>
<keyword evidence="4" id="KW-1185">Reference proteome</keyword>
<dbReference type="InterPro" id="IPR004147">
    <property type="entry name" value="ABC1_dom"/>
</dbReference>
<dbReference type="InterPro" id="IPR050154">
    <property type="entry name" value="UbiB_kinase"/>
</dbReference>
<dbReference type="EC" id="2.7.-.-" evidence="3"/>